<reference evidence="5 6" key="1">
    <citation type="submission" date="2018-03" db="EMBL/GenBank/DDBJ databases">
        <title>Genomic Encyclopedia of Archaeal and Bacterial Type Strains, Phase II (KMG-II): from individual species to whole genera.</title>
        <authorList>
            <person name="Goeker M."/>
        </authorList>
    </citation>
    <scope>NUCLEOTIDE SEQUENCE [LARGE SCALE GENOMIC DNA]</scope>
    <source>
        <strain evidence="5 6">DSM 29057</strain>
    </source>
</reference>
<dbReference type="AlphaFoldDB" id="A0A2P8GI74"/>
<dbReference type="GO" id="GO:0003677">
    <property type="term" value="F:DNA binding"/>
    <property type="evidence" value="ECO:0007669"/>
    <property type="project" value="UniProtKB-KW"/>
</dbReference>
<evidence type="ECO:0000256" key="3">
    <source>
        <dbReference type="ARBA" id="ARBA00023163"/>
    </source>
</evidence>
<comment type="caution">
    <text evidence="5">The sequence shown here is derived from an EMBL/GenBank/DDBJ whole genome shotgun (WGS) entry which is preliminary data.</text>
</comment>
<dbReference type="PANTHER" id="PTHR43537">
    <property type="entry name" value="TRANSCRIPTIONAL REGULATOR, GNTR FAMILY"/>
    <property type="match status" value="1"/>
</dbReference>
<dbReference type="SUPFAM" id="SSF46785">
    <property type="entry name" value="Winged helix' DNA-binding domain"/>
    <property type="match status" value="1"/>
</dbReference>
<dbReference type="Gene3D" id="1.20.120.530">
    <property type="entry name" value="GntR ligand-binding domain-like"/>
    <property type="match status" value="1"/>
</dbReference>
<gene>
    <name evidence="5" type="ORF">CLV60_10127</name>
</gene>
<evidence type="ECO:0000313" key="6">
    <source>
        <dbReference type="Proteomes" id="UP000241964"/>
    </source>
</evidence>
<keyword evidence="6" id="KW-1185">Reference proteome</keyword>
<dbReference type="EMBL" id="PYAS01000001">
    <property type="protein sequence ID" value="PSL33658.1"/>
    <property type="molecule type" value="Genomic_DNA"/>
</dbReference>
<dbReference type="InterPro" id="IPR008920">
    <property type="entry name" value="TF_FadR/GntR_C"/>
</dbReference>
<dbReference type="InterPro" id="IPR036388">
    <property type="entry name" value="WH-like_DNA-bd_sf"/>
</dbReference>
<proteinExistence type="predicted"/>
<accession>A0A2P8GI74</accession>
<keyword evidence="1" id="KW-0805">Transcription regulation</keyword>
<dbReference type="Pfam" id="PF07729">
    <property type="entry name" value="FCD"/>
    <property type="match status" value="1"/>
</dbReference>
<dbReference type="RefSeq" id="WP_106593368.1">
    <property type="nucleotide sequence ID" value="NZ_PYAS01000001.1"/>
</dbReference>
<sequence>MKQDSQASKVYVELRRKILSNQLSAGSRLKEDAWAKKMEVSRISVREALTRLLGEELIVFGEKGGYFVKSLTAQDVKEIRQMRQIFEIGALRLILQNRDPQVITKLEEICDDFSTMIQRGYLGGACEADIKFHETLIASAGNEKLKMLYQVSNIPLFHQKLGQAQSHMDDYELTDTEHRQILEAIKANDLDSAEALLNKHLLRGEAAVLEGVD</sequence>
<organism evidence="5 6">
    <name type="scientific">Dyadobacter jiangsuensis</name>
    <dbReference type="NCBI Taxonomy" id="1591085"/>
    <lineage>
        <taxon>Bacteria</taxon>
        <taxon>Pseudomonadati</taxon>
        <taxon>Bacteroidota</taxon>
        <taxon>Cytophagia</taxon>
        <taxon>Cytophagales</taxon>
        <taxon>Spirosomataceae</taxon>
        <taxon>Dyadobacter</taxon>
    </lineage>
</organism>
<name>A0A2P8GI74_9BACT</name>
<dbReference type="SMART" id="SM00895">
    <property type="entry name" value="FCD"/>
    <property type="match status" value="1"/>
</dbReference>
<evidence type="ECO:0000313" key="5">
    <source>
        <dbReference type="EMBL" id="PSL33658.1"/>
    </source>
</evidence>
<dbReference type="GO" id="GO:0003700">
    <property type="term" value="F:DNA-binding transcription factor activity"/>
    <property type="evidence" value="ECO:0007669"/>
    <property type="project" value="InterPro"/>
</dbReference>
<dbReference type="Gene3D" id="1.10.10.10">
    <property type="entry name" value="Winged helix-like DNA-binding domain superfamily/Winged helix DNA-binding domain"/>
    <property type="match status" value="1"/>
</dbReference>
<keyword evidence="2 5" id="KW-0238">DNA-binding</keyword>
<protein>
    <submittedName>
        <fullName evidence="5">DNA-binding GntR family transcriptional regulator</fullName>
    </submittedName>
</protein>
<dbReference type="PANTHER" id="PTHR43537:SF45">
    <property type="entry name" value="GNTR FAMILY REGULATORY PROTEIN"/>
    <property type="match status" value="1"/>
</dbReference>
<evidence type="ECO:0000256" key="2">
    <source>
        <dbReference type="ARBA" id="ARBA00023125"/>
    </source>
</evidence>
<dbReference type="SUPFAM" id="SSF48008">
    <property type="entry name" value="GntR ligand-binding domain-like"/>
    <property type="match status" value="1"/>
</dbReference>
<keyword evidence="3" id="KW-0804">Transcription</keyword>
<dbReference type="SMART" id="SM00345">
    <property type="entry name" value="HTH_GNTR"/>
    <property type="match status" value="1"/>
</dbReference>
<evidence type="ECO:0000256" key="1">
    <source>
        <dbReference type="ARBA" id="ARBA00023015"/>
    </source>
</evidence>
<dbReference type="OrthoDB" id="703321at2"/>
<feature type="domain" description="HTH gntR-type" evidence="4">
    <location>
        <begin position="4"/>
        <end position="71"/>
    </location>
</feature>
<dbReference type="InterPro" id="IPR011711">
    <property type="entry name" value="GntR_C"/>
</dbReference>
<dbReference type="InterPro" id="IPR036390">
    <property type="entry name" value="WH_DNA-bd_sf"/>
</dbReference>
<evidence type="ECO:0000259" key="4">
    <source>
        <dbReference type="PROSITE" id="PS50949"/>
    </source>
</evidence>
<dbReference type="PROSITE" id="PS50949">
    <property type="entry name" value="HTH_GNTR"/>
    <property type="match status" value="1"/>
</dbReference>
<dbReference type="Proteomes" id="UP000241964">
    <property type="component" value="Unassembled WGS sequence"/>
</dbReference>
<dbReference type="Pfam" id="PF00392">
    <property type="entry name" value="GntR"/>
    <property type="match status" value="1"/>
</dbReference>
<dbReference type="InterPro" id="IPR000524">
    <property type="entry name" value="Tscrpt_reg_HTH_GntR"/>
</dbReference>